<accession>A0A9N7UFV0</accession>
<gene>
    <name evidence="2" type="ORF">PLEPLA_LOCUS19304</name>
</gene>
<feature type="compositionally biased region" description="Basic and acidic residues" evidence="1">
    <location>
        <begin position="96"/>
        <end position="105"/>
    </location>
</feature>
<comment type="caution">
    <text evidence="2">The sequence shown here is derived from an EMBL/GenBank/DDBJ whole genome shotgun (WGS) entry which is preliminary data.</text>
</comment>
<evidence type="ECO:0000256" key="1">
    <source>
        <dbReference type="SAM" id="MobiDB-lite"/>
    </source>
</evidence>
<sequence length="105" mass="11300">MLWQDKFLLSYAEWERSCLGKWPVPPAERKGGTAAGMQQADTASLNVSLPSRPPPLLPPHLLPASQYLLSGFISGQEAALPPLSSHATPSLPQRQSVREKGVVGT</sequence>
<name>A0A9N7UFV0_PLEPL</name>
<feature type="region of interest" description="Disordered" evidence="1">
    <location>
        <begin position="23"/>
        <end position="54"/>
    </location>
</feature>
<feature type="compositionally biased region" description="Polar residues" evidence="1">
    <location>
        <begin position="85"/>
        <end position="95"/>
    </location>
</feature>
<keyword evidence="3" id="KW-1185">Reference proteome</keyword>
<dbReference type="Proteomes" id="UP001153269">
    <property type="component" value="Unassembled WGS sequence"/>
</dbReference>
<dbReference type="AlphaFoldDB" id="A0A9N7UFV0"/>
<evidence type="ECO:0000313" key="3">
    <source>
        <dbReference type="Proteomes" id="UP001153269"/>
    </source>
</evidence>
<dbReference type="EMBL" id="CADEAL010001324">
    <property type="protein sequence ID" value="CAB1431259.1"/>
    <property type="molecule type" value="Genomic_DNA"/>
</dbReference>
<protein>
    <submittedName>
        <fullName evidence="2">Uncharacterized protein</fullName>
    </submittedName>
</protein>
<organism evidence="2 3">
    <name type="scientific">Pleuronectes platessa</name>
    <name type="common">European plaice</name>
    <dbReference type="NCBI Taxonomy" id="8262"/>
    <lineage>
        <taxon>Eukaryota</taxon>
        <taxon>Metazoa</taxon>
        <taxon>Chordata</taxon>
        <taxon>Craniata</taxon>
        <taxon>Vertebrata</taxon>
        <taxon>Euteleostomi</taxon>
        <taxon>Actinopterygii</taxon>
        <taxon>Neopterygii</taxon>
        <taxon>Teleostei</taxon>
        <taxon>Neoteleostei</taxon>
        <taxon>Acanthomorphata</taxon>
        <taxon>Carangaria</taxon>
        <taxon>Pleuronectiformes</taxon>
        <taxon>Pleuronectoidei</taxon>
        <taxon>Pleuronectidae</taxon>
        <taxon>Pleuronectes</taxon>
    </lineage>
</organism>
<evidence type="ECO:0000313" key="2">
    <source>
        <dbReference type="EMBL" id="CAB1431259.1"/>
    </source>
</evidence>
<reference evidence="2" key="1">
    <citation type="submission" date="2020-03" db="EMBL/GenBank/DDBJ databases">
        <authorList>
            <person name="Weist P."/>
        </authorList>
    </citation>
    <scope>NUCLEOTIDE SEQUENCE</scope>
</reference>
<feature type="region of interest" description="Disordered" evidence="1">
    <location>
        <begin position="80"/>
        <end position="105"/>
    </location>
</feature>
<proteinExistence type="predicted"/>